<dbReference type="Pfam" id="PF01368">
    <property type="entry name" value="DHH"/>
    <property type="match status" value="1"/>
</dbReference>
<dbReference type="OrthoDB" id="9803668at2"/>
<dbReference type="PANTHER" id="PTHR47618">
    <property type="entry name" value="BIFUNCTIONAL OLIGORIBONUCLEASE AND PAP PHOSPHATASE NRNA"/>
    <property type="match status" value="1"/>
</dbReference>
<feature type="domain" description="DDH" evidence="1">
    <location>
        <begin position="24"/>
        <end position="177"/>
    </location>
</feature>
<keyword evidence="4" id="KW-1185">Reference proteome</keyword>
<dbReference type="Gene3D" id="3.90.1640.10">
    <property type="entry name" value="inorganic pyrophosphatase (n-terminal core)"/>
    <property type="match status" value="1"/>
</dbReference>
<name>A0A2Z4GEQ5_9BACT</name>
<dbReference type="PANTHER" id="PTHR47618:SF1">
    <property type="entry name" value="BIFUNCTIONAL OLIGORIBONUCLEASE AND PAP PHOSPHATASE NRNA"/>
    <property type="match status" value="1"/>
</dbReference>
<dbReference type="KEGG" id="als:DJ013_17245"/>
<dbReference type="SUPFAM" id="SSF64182">
    <property type="entry name" value="DHH phosphoesterases"/>
    <property type="match status" value="1"/>
</dbReference>
<dbReference type="InterPro" id="IPR038763">
    <property type="entry name" value="DHH_sf"/>
</dbReference>
<organism evidence="3 4">
    <name type="scientific">Arcticibacterium luteifluviistationis</name>
    <dbReference type="NCBI Taxonomy" id="1784714"/>
    <lineage>
        <taxon>Bacteria</taxon>
        <taxon>Pseudomonadati</taxon>
        <taxon>Bacteroidota</taxon>
        <taxon>Cytophagia</taxon>
        <taxon>Cytophagales</taxon>
        <taxon>Leadbetterellaceae</taxon>
        <taxon>Arcticibacterium</taxon>
    </lineage>
</organism>
<dbReference type="EMBL" id="CP029480">
    <property type="protein sequence ID" value="AWV99822.1"/>
    <property type="molecule type" value="Genomic_DNA"/>
</dbReference>
<evidence type="ECO:0000259" key="1">
    <source>
        <dbReference type="Pfam" id="PF01368"/>
    </source>
</evidence>
<gene>
    <name evidence="3" type="ORF">DJ013_17245</name>
</gene>
<dbReference type="InterPro" id="IPR051319">
    <property type="entry name" value="Oligoribo/pAp-PDE_c-di-AMP_PDE"/>
</dbReference>
<evidence type="ECO:0000313" key="4">
    <source>
        <dbReference type="Proteomes" id="UP000249873"/>
    </source>
</evidence>
<dbReference type="InterPro" id="IPR003156">
    <property type="entry name" value="DHHA1_dom"/>
</dbReference>
<dbReference type="RefSeq" id="WP_111373190.1">
    <property type="nucleotide sequence ID" value="NZ_CP029480.1"/>
</dbReference>
<dbReference type="Pfam" id="PF02272">
    <property type="entry name" value="DHHA1"/>
    <property type="match status" value="1"/>
</dbReference>
<dbReference type="InterPro" id="IPR001667">
    <property type="entry name" value="DDH_dom"/>
</dbReference>
<protein>
    <submittedName>
        <fullName evidence="3">DHH family phosphoesterase</fullName>
    </submittedName>
</protein>
<accession>A0A2Z4GEQ5</accession>
<evidence type="ECO:0000313" key="3">
    <source>
        <dbReference type="EMBL" id="AWV99822.1"/>
    </source>
</evidence>
<dbReference type="GO" id="GO:0003676">
    <property type="term" value="F:nucleic acid binding"/>
    <property type="evidence" value="ECO:0007669"/>
    <property type="project" value="InterPro"/>
</dbReference>
<dbReference type="Gene3D" id="3.10.310.30">
    <property type="match status" value="1"/>
</dbReference>
<dbReference type="Proteomes" id="UP000249873">
    <property type="component" value="Chromosome"/>
</dbReference>
<sequence>MHQYFTDNQNQKDDFLALLKGPKNIVLTAHQNPDGDAFGSSLGLLAFLKQLNHNVTVISPTDHADYLAWMPGVNEVLDFQNNQHLPTAKKLIEEADIIFCLDFSSLGRLGAMEENFRASSALMVLIDHHQEPESFADYVFWNEKAAATCELIYLMIEELGLLDYVNEDVATCLYTGILTDTGSFKFDSTSITVHRIAGELIDKGINPNSINRKLFDQNSIDRLRFLGFALKEKLNYLEEFRVAYFYFSKEELEEYNSKKGDTEGLVNYGLSISGAVMSAIFIERDGIIKISFRSVDDFSVSEFSRNHFSGGGHRNAAGGKSDDNLESTVKKFLELLPTYKEKLTSQPE</sequence>
<reference evidence="3 4" key="1">
    <citation type="submission" date="2018-05" db="EMBL/GenBank/DDBJ databases">
        <title>Complete genome sequence of Arcticibacterium luteifluviistationis SM1504T, a cytophagaceae bacterium isolated from Arctic surface seawater.</title>
        <authorList>
            <person name="Li Y."/>
            <person name="Qin Q.-L."/>
        </authorList>
    </citation>
    <scope>NUCLEOTIDE SEQUENCE [LARGE SCALE GENOMIC DNA]</scope>
    <source>
        <strain evidence="3 4">SM1504</strain>
    </source>
</reference>
<feature type="domain" description="DHHA1" evidence="2">
    <location>
        <begin position="254"/>
        <end position="336"/>
    </location>
</feature>
<dbReference type="AlphaFoldDB" id="A0A2Z4GEQ5"/>
<proteinExistence type="predicted"/>
<evidence type="ECO:0000259" key="2">
    <source>
        <dbReference type="Pfam" id="PF02272"/>
    </source>
</evidence>